<keyword evidence="3" id="KW-1185">Reference proteome</keyword>
<dbReference type="GO" id="GO:0016787">
    <property type="term" value="F:hydrolase activity"/>
    <property type="evidence" value="ECO:0007669"/>
    <property type="project" value="UniProtKB-KW"/>
</dbReference>
<dbReference type="SUPFAM" id="SSF55811">
    <property type="entry name" value="Nudix"/>
    <property type="match status" value="1"/>
</dbReference>
<comment type="caution">
    <text evidence="2">The sequence shown here is derived from an EMBL/GenBank/DDBJ whole genome shotgun (WGS) entry which is preliminary data.</text>
</comment>
<dbReference type="Pfam" id="PF00293">
    <property type="entry name" value="NUDIX"/>
    <property type="match status" value="1"/>
</dbReference>
<dbReference type="PROSITE" id="PS51462">
    <property type="entry name" value="NUDIX"/>
    <property type="match status" value="1"/>
</dbReference>
<dbReference type="Proteomes" id="UP000035760">
    <property type="component" value="Unassembled WGS sequence"/>
</dbReference>
<dbReference type="Gene3D" id="1.10.10.10">
    <property type="entry name" value="Winged helix-like DNA-binding domain superfamily/Winged helix DNA-binding domain"/>
    <property type="match status" value="1"/>
</dbReference>
<dbReference type="InterPro" id="IPR036388">
    <property type="entry name" value="WH-like_DNA-bd_sf"/>
</dbReference>
<dbReference type="CDD" id="cd18873">
    <property type="entry name" value="NUDIX_NadM_like"/>
    <property type="match status" value="1"/>
</dbReference>
<evidence type="ECO:0000313" key="3">
    <source>
        <dbReference type="Proteomes" id="UP000035760"/>
    </source>
</evidence>
<evidence type="ECO:0000259" key="1">
    <source>
        <dbReference type="PROSITE" id="PS51462"/>
    </source>
</evidence>
<dbReference type="Pfam" id="PF21906">
    <property type="entry name" value="WHD_NrtR"/>
    <property type="match status" value="1"/>
</dbReference>
<reference evidence="2" key="1">
    <citation type="submission" date="2013-07" db="EMBL/GenBank/DDBJ databases">
        <authorList>
            <person name="McIlroy S."/>
        </authorList>
    </citation>
    <scope>NUCLEOTIDE SEQUENCE [LARGE SCALE GENOMIC DNA]</scope>
    <source>
        <strain evidence="2">Run_A_D11</strain>
    </source>
</reference>
<evidence type="ECO:0000313" key="2">
    <source>
        <dbReference type="EMBL" id="CDI04266.1"/>
    </source>
</evidence>
<dbReference type="AlphaFoldDB" id="W6M8H0"/>
<reference evidence="2" key="2">
    <citation type="submission" date="2014-03" db="EMBL/GenBank/DDBJ databases">
        <title>Candidatus Competibacter-lineage genomes retrieved from metagenomes reveal functional metabolic diversity.</title>
        <authorList>
            <person name="McIlroy S.J."/>
            <person name="Albertsen M."/>
            <person name="Andresen E.K."/>
            <person name="Saunders A.M."/>
            <person name="Kristiansen R."/>
            <person name="Stokholm-Bjerregaard M."/>
            <person name="Nielsen K.L."/>
            <person name="Nielsen P.H."/>
        </authorList>
    </citation>
    <scope>NUCLEOTIDE SEQUENCE</scope>
    <source>
        <strain evidence="2">Run_A_D11</strain>
    </source>
</reference>
<dbReference type="Gene3D" id="3.90.79.10">
    <property type="entry name" value="Nucleoside Triphosphate Pyrophosphohydrolase"/>
    <property type="match status" value="1"/>
</dbReference>
<accession>W6M8H0</accession>
<dbReference type="SUPFAM" id="SSF46785">
    <property type="entry name" value="Winged helix' DNA-binding domain"/>
    <property type="match status" value="1"/>
</dbReference>
<dbReference type="InterPro" id="IPR036390">
    <property type="entry name" value="WH_DNA-bd_sf"/>
</dbReference>
<name>W6M8H0_9GAMM</name>
<feature type="domain" description="Nudix hydrolase" evidence="1">
    <location>
        <begin position="6"/>
        <end position="133"/>
    </location>
</feature>
<dbReference type="RefSeq" id="WP_171820511.1">
    <property type="nucleotide sequence ID" value="NZ_CBTJ020000102.1"/>
</dbReference>
<protein>
    <submittedName>
        <fullName evidence="2">NUDIX hydrolase</fullName>
    </submittedName>
</protein>
<dbReference type="InterPro" id="IPR054105">
    <property type="entry name" value="WHD_NrtR"/>
</dbReference>
<dbReference type="PANTHER" id="PTHR43736">
    <property type="entry name" value="ADP-RIBOSE PYROPHOSPHATASE"/>
    <property type="match status" value="1"/>
</dbReference>
<sequence length="214" mass="23705">MTLRIPLLLTAEIVPFAICTERLAVLLVQQATTWRLPGGPVGGEEDLDAAARRHLAEQTGLGEIYLEQLYTFGEPNRDSGQRAVAVAYYALVRAGFSLADAVPAIAETRWVAVDDMPVLALDHAAIVTLARRRLAAKLAYSTIALQLMPECFTLSQLQAVHEIILGELLDKRNFRKRILALDCIEATGEMARQYGHRPARLFRAKRPGQVDFIK</sequence>
<dbReference type="InterPro" id="IPR015797">
    <property type="entry name" value="NUDIX_hydrolase-like_dom_sf"/>
</dbReference>
<organism evidence="2 3">
    <name type="scientific">Candidatus Competibacter denitrificans Run_A_D11</name>
    <dbReference type="NCBI Taxonomy" id="1400863"/>
    <lineage>
        <taxon>Bacteria</taxon>
        <taxon>Pseudomonadati</taxon>
        <taxon>Pseudomonadota</taxon>
        <taxon>Gammaproteobacteria</taxon>
        <taxon>Candidatus Competibacteraceae</taxon>
        <taxon>Candidatus Competibacter</taxon>
    </lineage>
</organism>
<keyword evidence="2" id="KW-0378">Hydrolase</keyword>
<proteinExistence type="predicted"/>
<dbReference type="InterPro" id="IPR000086">
    <property type="entry name" value="NUDIX_hydrolase_dom"/>
</dbReference>
<dbReference type="EMBL" id="CBTJ020000102">
    <property type="protein sequence ID" value="CDI04266.1"/>
    <property type="molecule type" value="Genomic_DNA"/>
</dbReference>
<dbReference type="STRING" id="1400863.BN873_90017"/>
<dbReference type="PANTHER" id="PTHR43736:SF4">
    <property type="entry name" value="SLR1690 PROTEIN"/>
    <property type="match status" value="1"/>
</dbReference>
<gene>
    <name evidence="2" type="ORF">BN873_90017</name>
</gene>